<dbReference type="AlphaFoldDB" id="A0A843WFQ2"/>
<name>A0A843WFQ2_COLES</name>
<keyword evidence="1" id="KW-0802">TPR repeat</keyword>
<feature type="region of interest" description="Disordered" evidence="2">
    <location>
        <begin position="42"/>
        <end position="67"/>
    </location>
</feature>
<feature type="region of interest" description="Disordered" evidence="2">
    <location>
        <begin position="108"/>
        <end position="164"/>
    </location>
</feature>
<dbReference type="OrthoDB" id="66906at2759"/>
<organism evidence="3 4">
    <name type="scientific">Colocasia esculenta</name>
    <name type="common">Wild taro</name>
    <name type="synonym">Arum esculentum</name>
    <dbReference type="NCBI Taxonomy" id="4460"/>
    <lineage>
        <taxon>Eukaryota</taxon>
        <taxon>Viridiplantae</taxon>
        <taxon>Streptophyta</taxon>
        <taxon>Embryophyta</taxon>
        <taxon>Tracheophyta</taxon>
        <taxon>Spermatophyta</taxon>
        <taxon>Magnoliopsida</taxon>
        <taxon>Liliopsida</taxon>
        <taxon>Araceae</taxon>
        <taxon>Aroideae</taxon>
        <taxon>Colocasieae</taxon>
        <taxon>Colocasia</taxon>
    </lineage>
</organism>
<evidence type="ECO:0000256" key="1">
    <source>
        <dbReference type="PROSITE-ProRule" id="PRU00339"/>
    </source>
</evidence>
<dbReference type="PROSITE" id="PS50005">
    <property type="entry name" value="TPR"/>
    <property type="match status" value="1"/>
</dbReference>
<evidence type="ECO:0000256" key="2">
    <source>
        <dbReference type="SAM" id="MobiDB-lite"/>
    </source>
</evidence>
<feature type="compositionally biased region" description="Polar residues" evidence="2">
    <location>
        <begin position="208"/>
        <end position="219"/>
    </location>
</feature>
<dbReference type="PANTHER" id="PTHR26312">
    <property type="entry name" value="TETRATRICOPEPTIDE REPEAT PROTEIN 5"/>
    <property type="match status" value="1"/>
</dbReference>
<reference evidence="3" key="1">
    <citation type="submission" date="2017-07" db="EMBL/GenBank/DDBJ databases">
        <title>Taro Niue Genome Assembly and Annotation.</title>
        <authorList>
            <person name="Atibalentja N."/>
            <person name="Keating K."/>
            <person name="Fields C.J."/>
        </authorList>
    </citation>
    <scope>NUCLEOTIDE SEQUENCE</scope>
    <source>
        <strain evidence="3">Niue_2</strain>
        <tissue evidence="3">Leaf</tissue>
    </source>
</reference>
<protein>
    <submittedName>
        <fullName evidence="3">Uncharacterized protein</fullName>
    </submittedName>
</protein>
<sequence length="454" mass="50653">MTSYIGFRALDPFLPFPSLPSPLLGHHTQKRRVLEVWNRSRRRADRVTEEEANAGAPLEQLNQTPPAVAAAAAAAAAERRRRRRLNERMESLCGVQYCHLRRPLLPSFSRSPPPVSTRRSSLSFSPSLPARPRIGRPHLSLRASGAASHSHSQSSAREPRDASPGDALLSVLRPACVAFAAGAALFFARLQKPLLAFAIASPAAPAAQSETLPSSTPSTGDPEDVPDVEKEKSLEDYLASHPDDTRALRALMEIKIKSGKLPEAVAIVDRLIVLEPGEKDLPLLKAHIQSYGGNADTAQQGFEELLQKDPLLVEAYHGLVMAAWQSESEADLAPILKRIEGAMELCKKEKRKDDLRDFKLLVAQVKVLEGDYNEALKVYQDMVKEEPRDFRPYLCQGIVYTLLRKKDEAEKQFQKYRRLVPKEHPYAQYFDENMVAMKVFSQIDENKRTAALKR</sequence>
<evidence type="ECO:0000313" key="3">
    <source>
        <dbReference type="EMBL" id="MQM09112.1"/>
    </source>
</evidence>
<comment type="caution">
    <text evidence="3">The sequence shown here is derived from an EMBL/GenBank/DDBJ whole genome shotgun (WGS) entry which is preliminary data.</text>
</comment>
<dbReference type="Proteomes" id="UP000652761">
    <property type="component" value="Unassembled WGS sequence"/>
</dbReference>
<dbReference type="SUPFAM" id="SSF48452">
    <property type="entry name" value="TPR-like"/>
    <property type="match status" value="1"/>
</dbReference>
<dbReference type="Gene3D" id="1.25.40.10">
    <property type="entry name" value="Tetratricopeptide repeat domain"/>
    <property type="match status" value="1"/>
</dbReference>
<feature type="region of interest" description="Disordered" evidence="2">
    <location>
        <begin position="206"/>
        <end position="231"/>
    </location>
</feature>
<dbReference type="EMBL" id="NMUH01004293">
    <property type="protein sequence ID" value="MQM09112.1"/>
    <property type="molecule type" value="Genomic_DNA"/>
</dbReference>
<dbReference type="InterPro" id="IPR011990">
    <property type="entry name" value="TPR-like_helical_dom_sf"/>
</dbReference>
<accession>A0A843WFQ2</accession>
<evidence type="ECO:0000313" key="4">
    <source>
        <dbReference type="Proteomes" id="UP000652761"/>
    </source>
</evidence>
<dbReference type="GO" id="GO:0009535">
    <property type="term" value="C:chloroplast thylakoid membrane"/>
    <property type="evidence" value="ECO:0007669"/>
    <property type="project" value="TreeGrafter"/>
</dbReference>
<gene>
    <name evidence="3" type="ORF">Taro_041977</name>
</gene>
<dbReference type="InterPro" id="IPR019734">
    <property type="entry name" value="TPR_rpt"/>
</dbReference>
<keyword evidence="4" id="KW-1185">Reference proteome</keyword>
<dbReference type="PANTHER" id="PTHR26312:SF67">
    <property type="entry name" value="PROTEIN SLOW GREEN 1, CHLOROPLASTIC"/>
    <property type="match status" value="1"/>
</dbReference>
<proteinExistence type="predicted"/>
<feature type="compositionally biased region" description="Low complexity" evidence="2">
    <location>
        <begin position="108"/>
        <end position="156"/>
    </location>
</feature>
<feature type="repeat" description="TPR" evidence="1">
    <location>
        <begin position="356"/>
        <end position="389"/>
    </location>
</feature>